<evidence type="ECO:0000256" key="3">
    <source>
        <dbReference type="ARBA" id="ARBA00023274"/>
    </source>
</evidence>
<evidence type="ECO:0000313" key="4">
    <source>
        <dbReference type="EMBL" id="KUG20516.1"/>
    </source>
</evidence>
<protein>
    <submittedName>
        <fullName evidence="4">Lsu ribosomal protein l37ae</fullName>
    </submittedName>
</protein>
<comment type="caution">
    <text evidence="4">The sequence shown here is derived from an EMBL/GenBank/DDBJ whole genome shotgun (WGS) entry which is preliminary data.</text>
</comment>
<dbReference type="GO" id="GO:0003735">
    <property type="term" value="F:structural constituent of ribosome"/>
    <property type="evidence" value="ECO:0007669"/>
    <property type="project" value="InterPro"/>
</dbReference>
<evidence type="ECO:0000256" key="1">
    <source>
        <dbReference type="ARBA" id="ARBA00008672"/>
    </source>
</evidence>
<reference evidence="4" key="1">
    <citation type="journal article" date="2015" name="Proc. Natl. Acad. Sci. U.S.A.">
        <title>Networks of energetic and metabolic interactions define dynamics in microbial communities.</title>
        <authorList>
            <person name="Embree M."/>
            <person name="Liu J.K."/>
            <person name="Al-Bassam M.M."/>
            <person name="Zengler K."/>
        </authorList>
    </citation>
    <scope>NUCLEOTIDE SEQUENCE</scope>
</reference>
<keyword evidence="3" id="KW-0687">Ribonucleoprotein</keyword>
<dbReference type="PANTHER" id="PTHR48129">
    <property type="entry name" value="60S RIBOSOMAL PROTEIN L37A"/>
    <property type="match status" value="1"/>
</dbReference>
<dbReference type="GO" id="GO:1990904">
    <property type="term" value="C:ribonucleoprotein complex"/>
    <property type="evidence" value="ECO:0007669"/>
    <property type="project" value="UniProtKB-KW"/>
</dbReference>
<dbReference type="InterPro" id="IPR011332">
    <property type="entry name" value="Ribosomal_zn-bd"/>
</dbReference>
<dbReference type="AlphaFoldDB" id="A0A0W8FI37"/>
<dbReference type="InterPro" id="IPR002674">
    <property type="entry name" value="Ribosomal_eL43"/>
</dbReference>
<evidence type="ECO:0000256" key="2">
    <source>
        <dbReference type="ARBA" id="ARBA00022980"/>
    </source>
</evidence>
<name>A0A0W8FI37_9ZZZZ</name>
<dbReference type="Pfam" id="PF01780">
    <property type="entry name" value="Ribosomal_L37ae"/>
    <property type="match status" value="1"/>
</dbReference>
<keyword evidence="2 4" id="KW-0689">Ribosomal protein</keyword>
<dbReference type="NCBIfam" id="TIGR00280">
    <property type="entry name" value="eL43_euk_arch"/>
    <property type="match status" value="1"/>
</dbReference>
<dbReference type="Gene3D" id="2.20.25.30">
    <property type="match status" value="1"/>
</dbReference>
<organism evidence="4">
    <name type="scientific">hydrocarbon metagenome</name>
    <dbReference type="NCBI Taxonomy" id="938273"/>
    <lineage>
        <taxon>unclassified sequences</taxon>
        <taxon>metagenomes</taxon>
        <taxon>ecological metagenomes</taxon>
    </lineage>
</organism>
<gene>
    <name evidence="4" type="ORF">ASZ90_009737</name>
</gene>
<proteinExistence type="inferred from homology"/>
<dbReference type="GO" id="GO:0006412">
    <property type="term" value="P:translation"/>
    <property type="evidence" value="ECO:0007669"/>
    <property type="project" value="InterPro"/>
</dbReference>
<dbReference type="PANTHER" id="PTHR48129:SF1">
    <property type="entry name" value="LARGE RIBOSOMAL SUBUNIT PROTEIN EL43"/>
    <property type="match status" value="1"/>
</dbReference>
<comment type="similarity">
    <text evidence="1">Belongs to the eukaryotic ribosomal protein eL43 family.</text>
</comment>
<dbReference type="HAMAP" id="MF_00327">
    <property type="entry name" value="Ribosomal_eL43"/>
    <property type="match status" value="1"/>
</dbReference>
<dbReference type="GO" id="GO:0005840">
    <property type="term" value="C:ribosome"/>
    <property type="evidence" value="ECO:0007669"/>
    <property type="project" value="UniProtKB-KW"/>
</dbReference>
<dbReference type="NCBIfam" id="NF003058">
    <property type="entry name" value="PRK03976.1"/>
    <property type="match status" value="1"/>
</dbReference>
<dbReference type="EMBL" id="LNQE01001182">
    <property type="protein sequence ID" value="KUG20516.1"/>
    <property type="molecule type" value="Genomic_DNA"/>
</dbReference>
<sequence length="96" mass="10836">MAKRKQKAKGKVTGSAGRFGPRYGRFIRKRVTDIERGTHARHVCPQCEQAAVRRRGTGIWECRKCGFKFAGGTYVPETPAMRVALRSIERSLQKEA</sequence>
<dbReference type="InterPro" id="IPR011331">
    <property type="entry name" value="Ribosomal_eL37/eL43"/>
</dbReference>
<dbReference type="SUPFAM" id="SSF57829">
    <property type="entry name" value="Zn-binding ribosomal proteins"/>
    <property type="match status" value="1"/>
</dbReference>
<accession>A0A0W8FI37</accession>
<dbReference type="InterPro" id="IPR050522">
    <property type="entry name" value="Ribosomal_protein_eL43"/>
</dbReference>